<keyword evidence="1" id="KW-0812">Transmembrane</keyword>
<protein>
    <submittedName>
        <fullName evidence="2">Uncharacterized protein</fullName>
    </submittedName>
</protein>
<gene>
    <name evidence="2" type="ORF">K788_0004836</name>
</gene>
<dbReference type="Proteomes" id="UP000019146">
    <property type="component" value="Chromosome 1"/>
</dbReference>
<feature type="transmembrane region" description="Helical" evidence="1">
    <location>
        <begin position="49"/>
        <end position="70"/>
    </location>
</feature>
<reference evidence="2 3" key="1">
    <citation type="journal article" date="2014" name="Genome Announc.">
        <title>Draft Genome Sequence of the Haloacid-Degrading Burkholderia caribensis Strain MBA4.</title>
        <authorList>
            <person name="Pan Y."/>
            <person name="Kong K.F."/>
            <person name="Tsang J.S."/>
        </authorList>
    </citation>
    <scope>NUCLEOTIDE SEQUENCE [LARGE SCALE GENOMIC DNA]</scope>
    <source>
        <strain evidence="2 3">MBA4</strain>
    </source>
</reference>
<accession>A0A0P0R7H9</accession>
<name>A0A0P0R7H9_9BURK</name>
<keyword evidence="1" id="KW-1133">Transmembrane helix</keyword>
<dbReference type="EMBL" id="CP012746">
    <property type="protein sequence ID" value="ALL64147.1"/>
    <property type="molecule type" value="Genomic_DNA"/>
</dbReference>
<evidence type="ECO:0000313" key="3">
    <source>
        <dbReference type="Proteomes" id="UP000019146"/>
    </source>
</evidence>
<proteinExistence type="predicted"/>
<organism evidence="2 3">
    <name type="scientific">Paraburkholderia caribensis MBA4</name>
    <dbReference type="NCBI Taxonomy" id="1323664"/>
    <lineage>
        <taxon>Bacteria</taxon>
        <taxon>Pseudomonadati</taxon>
        <taxon>Pseudomonadota</taxon>
        <taxon>Betaproteobacteria</taxon>
        <taxon>Burkholderiales</taxon>
        <taxon>Burkholderiaceae</taxon>
        <taxon>Paraburkholderia</taxon>
    </lineage>
</organism>
<evidence type="ECO:0000313" key="2">
    <source>
        <dbReference type="EMBL" id="ALL64147.1"/>
    </source>
</evidence>
<sequence>MDDGRVLSSTGRKIMVEMVMNAVGFQPANASDTQSAAQQMNGPVLFQKLVGFAILASGYVTIVASLVHAVHG</sequence>
<evidence type="ECO:0000256" key="1">
    <source>
        <dbReference type="SAM" id="Phobius"/>
    </source>
</evidence>
<dbReference type="AlphaFoldDB" id="A0A0P0R7H9"/>
<keyword evidence="1" id="KW-0472">Membrane</keyword>
<dbReference type="KEGG" id="bcai:K788_0004836"/>